<evidence type="ECO:0000313" key="1">
    <source>
        <dbReference type="WBParaSite" id="Smp_021960.5"/>
    </source>
</evidence>
<reference evidence="1" key="1">
    <citation type="submission" date="2019-11" db="UniProtKB">
        <authorList>
            <consortium name="WormBaseParasite"/>
        </authorList>
    </citation>
    <scope>IDENTIFICATION</scope>
    <source>
        <strain evidence="1">Puerto Rican</strain>
    </source>
</reference>
<dbReference type="WBParaSite" id="Smp_021960.5">
    <property type="protein sequence ID" value="Smp_021960.5"/>
    <property type="gene ID" value="Smp_021960"/>
</dbReference>
<accession>A0A5K4EB57</accession>
<dbReference type="STRING" id="6183.A0A5K4EB57"/>
<protein>
    <submittedName>
        <fullName evidence="1">Uncharacterized protein</fullName>
    </submittedName>
</protein>
<dbReference type="ExpressionAtlas" id="A0A5K4EB57">
    <property type="expression patterns" value="baseline"/>
</dbReference>
<dbReference type="AlphaFoldDB" id="A0A5K4EB57"/>
<dbReference type="Gene3D" id="1.25.10.10">
    <property type="entry name" value="Leucine-rich Repeat Variant"/>
    <property type="match status" value="1"/>
</dbReference>
<proteinExistence type="predicted"/>
<dbReference type="InterPro" id="IPR011989">
    <property type="entry name" value="ARM-like"/>
</dbReference>
<name>A0A5K4EB57_SCHMA</name>
<organism evidence="1">
    <name type="scientific">Schistosoma mansoni</name>
    <name type="common">Blood fluke</name>
    <dbReference type="NCBI Taxonomy" id="6183"/>
    <lineage>
        <taxon>Eukaryota</taxon>
        <taxon>Metazoa</taxon>
        <taxon>Spiralia</taxon>
        <taxon>Lophotrochozoa</taxon>
        <taxon>Platyhelminthes</taxon>
        <taxon>Trematoda</taxon>
        <taxon>Digenea</taxon>
        <taxon>Strigeidida</taxon>
        <taxon>Schistosomatoidea</taxon>
        <taxon>Schistosomatidae</taxon>
        <taxon>Schistosoma</taxon>
    </lineage>
</organism>
<dbReference type="InParanoid" id="A0A5K4EB57"/>
<sequence length="204" mass="23190">MDLTLPELNHNCFSTLDHSSDNSGNSVSINHSFALIDCKNPQNEQLHGAISVRSWINSANNDYLEENLGDLRKCLMQKILEFNCHSTSHIPTPAITKLYESLICLYFKTPKLWSHPLRWIIEVLIHADSLYASTFNPSISDEEIQHCLTNSAFSKQIKGNILHLLSLISEEFTTAQLTHSVKCIIKEGIHSDEILVRNILKIFF</sequence>